<keyword evidence="2" id="KW-1185">Reference proteome</keyword>
<evidence type="ECO:0000313" key="1">
    <source>
        <dbReference type="EMBL" id="KAF7423212.1"/>
    </source>
</evidence>
<accession>A0A834P074</accession>
<dbReference type="AlphaFoldDB" id="A0A834P074"/>
<sequence length="85" mass="9595">MLKSQDKIYLWLGNAREGFYQAVEASFTIRKTGEEWVRVPKLNALGLGALDATHKRCKPKLNVLRERVLDVTLAERLAGYLIGPP</sequence>
<name>A0A834P074_VESPE</name>
<protein>
    <submittedName>
        <fullName evidence="1">Uncharacterized protein</fullName>
    </submittedName>
</protein>
<dbReference type="Proteomes" id="UP000600918">
    <property type="component" value="Unassembled WGS sequence"/>
</dbReference>
<gene>
    <name evidence="1" type="ORF">H0235_008495</name>
</gene>
<comment type="caution">
    <text evidence="1">The sequence shown here is derived from an EMBL/GenBank/DDBJ whole genome shotgun (WGS) entry which is preliminary data.</text>
</comment>
<organism evidence="1 2">
    <name type="scientific">Vespula pensylvanica</name>
    <name type="common">Western yellow jacket</name>
    <name type="synonym">Wasp</name>
    <dbReference type="NCBI Taxonomy" id="30213"/>
    <lineage>
        <taxon>Eukaryota</taxon>
        <taxon>Metazoa</taxon>
        <taxon>Ecdysozoa</taxon>
        <taxon>Arthropoda</taxon>
        <taxon>Hexapoda</taxon>
        <taxon>Insecta</taxon>
        <taxon>Pterygota</taxon>
        <taxon>Neoptera</taxon>
        <taxon>Endopterygota</taxon>
        <taxon>Hymenoptera</taxon>
        <taxon>Apocrita</taxon>
        <taxon>Aculeata</taxon>
        <taxon>Vespoidea</taxon>
        <taxon>Vespidae</taxon>
        <taxon>Vespinae</taxon>
        <taxon>Vespula</taxon>
    </lineage>
</organism>
<reference evidence="1" key="1">
    <citation type="journal article" date="2020" name="G3 (Bethesda)">
        <title>High-Quality Assemblies for Three Invasive Social Wasps from the &lt;i&gt;Vespula&lt;/i&gt; Genus.</title>
        <authorList>
            <person name="Harrop T.W.R."/>
            <person name="Guhlin J."/>
            <person name="McLaughlin G.M."/>
            <person name="Permina E."/>
            <person name="Stockwell P."/>
            <person name="Gilligan J."/>
            <person name="Le Lec M.F."/>
            <person name="Gruber M.A.M."/>
            <person name="Quinn O."/>
            <person name="Lovegrove M."/>
            <person name="Duncan E.J."/>
            <person name="Remnant E.J."/>
            <person name="Van Eeckhoven J."/>
            <person name="Graham B."/>
            <person name="Knapp R.A."/>
            <person name="Langford K.W."/>
            <person name="Kronenberg Z."/>
            <person name="Press M.O."/>
            <person name="Eacker S.M."/>
            <person name="Wilson-Rankin E.E."/>
            <person name="Purcell J."/>
            <person name="Lester P.J."/>
            <person name="Dearden P.K."/>
        </authorList>
    </citation>
    <scope>NUCLEOTIDE SEQUENCE</scope>
    <source>
        <strain evidence="1">Volc-1</strain>
    </source>
</reference>
<evidence type="ECO:0000313" key="2">
    <source>
        <dbReference type="Proteomes" id="UP000600918"/>
    </source>
</evidence>
<dbReference type="EMBL" id="JACSDY010000007">
    <property type="protein sequence ID" value="KAF7423212.1"/>
    <property type="molecule type" value="Genomic_DNA"/>
</dbReference>
<proteinExistence type="predicted"/>